<protein>
    <submittedName>
        <fullName evidence="3">Uncharacterized protein</fullName>
    </submittedName>
</protein>
<evidence type="ECO:0000256" key="1">
    <source>
        <dbReference type="SAM" id="MobiDB-lite"/>
    </source>
</evidence>
<dbReference type="VEuPathDB" id="FungiDB:BDEG_23692"/>
<feature type="transmembrane region" description="Helical" evidence="2">
    <location>
        <begin position="82"/>
        <end position="102"/>
    </location>
</feature>
<gene>
    <name evidence="3" type="ORF">BDEG_23692</name>
</gene>
<feature type="transmembrane region" description="Helical" evidence="2">
    <location>
        <begin position="23"/>
        <end position="43"/>
    </location>
</feature>
<feature type="transmembrane region" description="Helical" evidence="2">
    <location>
        <begin position="302"/>
        <end position="322"/>
    </location>
</feature>
<sequence>MNLFVQDPFLYDERPRFDCPEEYAAAIITILSLIAAIYNFIVLAMRIRRSSSSALLRLLFFVSICTIIALVCRIITQYFYFITFFSGITNLALASGSMGFMITEAWTTKIFMPKMTAWTMKKLVFLQVAVHIITATPIYFKGFLFTQNSDPIFFAKWFKYTSGVWWGWCIFMDTILNIWLAREIVALSARMIVIKTQSGRSQTSKSAASNGSVISNGGSTDASSSNTPQLLKTEQKLGTRKSVAPVKTYAENIVRRFQLQFRKTIVWMVIFSIIDVTSVVTYFIYVLNYTQPGSVKNRHASAFSQIATSSVGLHLLAVSLLIRNLTRLVRIPNDKI</sequence>
<keyword evidence="2" id="KW-0472">Membrane</keyword>
<feature type="transmembrane region" description="Helical" evidence="2">
    <location>
        <begin position="123"/>
        <end position="144"/>
    </location>
</feature>
<evidence type="ECO:0000256" key="2">
    <source>
        <dbReference type="SAM" id="Phobius"/>
    </source>
</evidence>
<proteinExistence type="predicted"/>
<reference evidence="3 4" key="1">
    <citation type="submission" date="2006-10" db="EMBL/GenBank/DDBJ databases">
        <title>The Genome Sequence of Batrachochytrium dendrobatidis JEL423.</title>
        <authorList>
            <consortium name="The Broad Institute Genome Sequencing Platform"/>
            <person name="Birren B."/>
            <person name="Lander E."/>
            <person name="Galagan J."/>
            <person name="Cuomo C."/>
            <person name="Devon K."/>
            <person name="Jaffe D."/>
            <person name="Butler J."/>
            <person name="Alvarez P."/>
            <person name="Gnerre S."/>
            <person name="Grabherr M."/>
            <person name="Kleber M."/>
            <person name="Mauceli E."/>
            <person name="Brockman W."/>
            <person name="Young S."/>
            <person name="LaButti K."/>
            <person name="Sykes S."/>
            <person name="DeCaprio D."/>
            <person name="Crawford M."/>
            <person name="Koehrsen M."/>
            <person name="Engels R."/>
            <person name="Montgomery P."/>
            <person name="Pearson M."/>
            <person name="Howarth C."/>
            <person name="Larson L."/>
            <person name="White J."/>
            <person name="O'Leary S."/>
            <person name="Kodira C."/>
            <person name="Zeng Q."/>
            <person name="Yandava C."/>
            <person name="Alvarado L."/>
            <person name="Longcore J."/>
            <person name="James T."/>
        </authorList>
    </citation>
    <scope>NUCLEOTIDE SEQUENCE [LARGE SCALE GENOMIC DNA]</scope>
    <source>
        <strain evidence="3 4">JEL423</strain>
    </source>
</reference>
<name>A0A177WJP7_BATDL</name>
<evidence type="ECO:0000313" key="3">
    <source>
        <dbReference type="EMBL" id="OAJ39894.1"/>
    </source>
</evidence>
<feature type="transmembrane region" description="Helical" evidence="2">
    <location>
        <begin position="55"/>
        <end position="76"/>
    </location>
</feature>
<keyword evidence="2" id="KW-0812">Transmembrane</keyword>
<feature type="transmembrane region" description="Helical" evidence="2">
    <location>
        <begin position="265"/>
        <end position="287"/>
    </location>
</feature>
<keyword evidence="2" id="KW-1133">Transmembrane helix</keyword>
<dbReference type="AlphaFoldDB" id="A0A177WJP7"/>
<evidence type="ECO:0000313" key="4">
    <source>
        <dbReference type="Proteomes" id="UP000077115"/>
    </source>
</evidence>
<reference evidence="3 4" key="2">
    <citation type="submission" date="2016-05" db="EMBL/GenBank/DDBJ databases">
        <title>Lineage-specific infection strategies underlie the spectrum of fungal disease in amphibians.</title>
        <authorList>
            <person name="Cuomo C.A."/>
            <person name="Farrer R.A."/>
            <person name="James T."/>
            <person name="Longcore J."/>
            <person name="Birren B."/>
        </authorList>
    </citation>
    <scope>NUCLEOTIDE SEQUENCE [LARGE SCALE GENOMIC DNA]</scope>
    <source>
        <strain evidence="3 4">JEL423</strain>
    </source>
</reference>
<dbReference type="EMBL" id="DS022303">
    <property type="protein sequence ID" value="OAJ39894.1"/>
    <property type="molecule type" value="Genomic_DNA"/>
</dbReference>
<dbReference type="OrthoDB" id="10669541at2759"/>
<organism evidence="3 4">
    <name type="scientific">Batrachochytrium dendrobatidis (strain JEL423)</name>
    <dbReference type="NCBI Taxonomy" id="403673"/>
    <lineage>
        <taxon>Eukaryota</taxon>
        <taxon>Fungi</taxon>
        <taxon>Fungi incertae sedis</taxon>
        <taxon>Chytridiomycota</taxon>
        <taxon>Chytridiomycota incertae sedis</taxon>
        <taxon>Chytridiomycetes</taxon>
        <taxon>Rhizophydiales</taxon>
        <taxon>Rhizophydiales incertae sedis</taxon>
        <taxon>Batrachochytrium</taxon>
    </lineage>
</organism>
<accession>A0A177WJP7</accession>
<feature type="region of interest" description="Disordered" evidence="1">
    <location>
        <begin position="202"/>
        <end position="229"/>
    </location>
</feature>
<feature type="transmembrane region" description="Helical" evidence="2">
    <location>
        <begin position="164"/>
        <end position="181"/>
    </location>
</feature>
<dbReference type="Proteomes" id="UP000077115">
    <property type="component" value="Unassembled WGS sequence"/>
</dbReference>